<dbReference type="EMBL" id="JAAQPH010000045">
    <property type="protein sequence ID" value="NIA72441.1"/>
    <property type="molecule type" value="Genomic_DNA"/>
</dbReference>
<sequence>MVMEKQDLNKPLNAFDWQFVGHEYHKNDGTPTLPSRRLDIPLPATPDGLHTLAHRLSGLAENLHTTARFAKAGHSSRGCMLEAAGLLQQAREAFKLLRREWERELREQEEQEKSSAETEEQLRVVG</sequence>
<name>A0A967F417_9PROT</name>
<gene>
    <name evidence="2" type="ORF">HBA54_28030</name>
</gene>
<evidence type="ECO:0000313" key="3">
    <source>
        <dbReference type="Proteomes" id="UP000761264"/>
    </source>
</evidence>
<feature type="region of interest" description="Disordered" evidence="1">
    <location>
        <begin position="105"/>
        <end position="126"/>
    </location>
</feature>
<dbReference type="AlphaFoldDB" id="A0A967F417"/>
<organism evidence="2 3">
    <name type="scientific">Pelagibius litoralis</name>
    <dbReference type="NCBI Taxonomy" id="374515"/>
    <lineage>
        <taxon>Bacteria</taxon>
        <taxon>Pseudomonadati</taxon>
        <taxon>Pseudomonadota</taxon>
        <taxon>Alphaproteobacteria</taxon>
        <taxon>Rhodospirillales</taxon>
        <taxon>Rhodovibrionaceae</taxon>
        <taxon>Pelagibius</taxon>
    </lineage>
</organism>
<comment type="caution">
    <text evidence="2">The sequence shown here is derived from an EMBL/GenBank/DDBJ whole genome shotgun (WGS) entry which is preliminary data.</text>
</comment>
<accession>A0A967F417</accession>
<reference evidence="2" key="1">
    <citation type="submission" date="2020-03" db="EMBL/GenBank/DDBJ databases">
        <title>Genome of Pelagibius litoralis DSM 21314T.</title>
        <authorList>
            <person name="Wang G."/>
        </authorList>
    </citation>
    <scope>NUCLEOTIDE SEQUENCE</scope>
    <source>
        <strain evidence="2">DSM 21314</strain>
    </source>
</reference>
<proteinExistence type="predicted"/>
<protein>
    <submittedName>
        <fullName evidence="2">Uncharacterized protein</fullName>
    </submittedName>
</protein>
<dbReference type="Proteomes" id="UP000761264">
    <property type="component" value="Unassembled WGS sequence"/>
</dbReference>
<evidence type="ECO:0000313" key="2">
    <source>
        <dbReference type="EMBL" id="NIA72441.1"/>
    </source>
</evidence>
<keyword evidence="3" id="KW-1185">Reference proteome</keyword>
<dbReference type="RefSeq" id="WP_167231844.1">
    <property type="nucleotide sequence ID" value="NZ_JAAQPH010000045.1"/>
</dbReference>
<evidence type="ECO:0000256" key="1">
    <source>
        <dbReference type="SAM" id="MobiDB-lite"/>
    </source>
</evidence>